<keyword evidence="6" id="KW-0812">Transmembrane</keyword>
<dbReference type="SUPFAM" id="SSF54534">
    <property type="entry name" value="FKBP-like"/>
    <property type="match status" value="1"/>
</dbReference>
<dbReference type="OrthoDB" id="1902587at2759"/>
<accession>A0A367KW06</accession>
<keyword evidence="6" id="KW-0472">Membrane</keyword>
<evidence type="ECO:0000313" key="9">
    <source>
        <dbReference type="EMBL" id="RCI06381.1"/>
    </source>
</evidence>
<sequence length="189" mass="21134">MFPNFIQKCALFLSFVAIVHANTESELEQPTKLLGGILSKPDKCGFKASSTSNIKIHYRARAWGNEDFFENTYMRDSPLQLTLGKSKLIEGIQEGVDGMCTGEIRRLLIPSYKAYGELGIPNLVPPNTAIVVDIEMVEVISQFSPWFWLSGVVLCILFYLYLQQTNMDARSSPGAFLASQGQSQEKKDQ</sequence>
<dbReference type="GO" id="GO:0005783">
    <property type="term" value="C:endoplasmic reticulum"/>
    <property type="evidence" value="ECO:0007669"/>
    <property type="project" value="TreeGrafter"/>
</dbReference>
<evidence type="ECO:0000256" key="6">
    <source>
        <dbReference type="SAM" id="Phobius"/>
    </source>
</evidence>
<evidence type="ECO:0000313" key="10">
    <source>
        <dbReference type="Proteomes" id="UP000253551"/>
    </source>
</evidence>
<evidence type="ECO:0000259" key="8">
    <source>
        <dbReference type="PROSITE" id="PS50059"/>
    </source>
</evidence>
<dbReference type="EC" id="5.2.1.8" evidence="2 5"/>
<dbReference type="EMBL" id="PJQM01000167">
    <property type="protein sequence ID" value="RCI06381.1"/>
    <property type="molecule type" value="Genomic_DNA"/>
</dbReference>
<dbReference type="PANTHER" id="PTHR45779">
    <property type="entry name" value="PEPTIDYLPROLYL ISOMERASE"/>
    <property type="match status" value="1"/>
</dbReference>
<name>A0A367KW06_RHIST</name>
<feature type="domain" description="PPIase FKBP-type" evidence="8">
    <location>
        <begin position="51"/>
        <end position="140"/>
    </location>
</feature>
<dbReference type="STRING" id="4846.A0A367KW06"/>
<dbReference type="InterPro" id="IPR044609">
    <property type="entry name" value="FKBP2/11"/>
</dbReference>
<feature type="signal peptide" evidence="7">
    <location>
        <begin position="1"/>
        <end position="21"/>
    </location>
</feature>
<feature type="transmembrane region" description="Helical" evidence="6">
    <location>
        <begin position="145"/>
        <end position="162"/>
    </location>
</feature>
<dbReference type="Gene3D" id="3.10.50.40">
    <property type="match status" value="1"/>
</dbReference>
<evidence type="ECO:0000256" key="1">
    <source>
        <dbReference type="ARBA" id="ARBA00000971"/>
    </source>
</evidence>
<dbReference type="PANTHER" id="PTHR45779:SF7">
    <property type="entry name" value="PEPTIDYLPROLYL ISOMERASE"/>
    <property type="match status" value="1"/>
</dbReference>
<feature type="chain" id="PRO_5017076140" description="peptidylprolyl isomerase" evidence="7">
    <location>
        <begin position="22"/>
        <end position="189"/>
    </location>
</feature>
<evidence type="ECO:0000256" key="3">
    <source>
        <dbReference type="ARBA" id="ARBA00023110"/>
    </source>
</evidence>
<keyword evidence="7" id="KW-0732">Signal</keyword>
<evidence type="ECO:0000256" key="5">
    <source>
        <dbReference type="PROSITE-ProRule" id="PRU00277"/>
    </source>
</evidence>
<comment type="caution">
    <text evidence="9">The sequence shown here is derived from an EMBL/GenBank/DDBJ whole genome shotgun (WGS) entry which is preliminary data.</text>
</comment>
<protein>
    <recommendedName>
        <fullName evidence="2 5">peptidylprolyl isomerase</fullName>
        <ecNumber evidence="2 5">5.2.1.8</ecNumber>
    </recommendedName>
</protein>
<evidence type="ECO:0000256" key="2">
    <source>
        <dbReference type="ARBA" id="ARBA00013194"/>
    </source>
</evidence>
<dbReference type="InterPro" id="IPR046357">
    <property type="entry name" value="PPIase_dom_sf"/>
</dbReference>
<dbReference type="InterPro" id="IPR001179">
    <property type="entry name" value="PPIase_FKBP_dom"/>
</dbReference>
<keyword evidence="3 5" id="KW-0697">Rotamase</keyword>
<reference evidence="9 10" key="1">
    <citation type="journal article" date="2018" name="G3 (Bethesda)">
        <title>Phylogenetic and Phylogenomic Definition of Rhizopus Species.</title>
        <authorList>
            <person name="Gryganskyi A.P."/>
            <person name="Golan J."/>
            <person name="Dolatabadi S."/>
            <person name="Mondo S."/>
            <person name="Robb S."/>
            <person name="Idnurm A."/>
            <person name="Muszewska A."/>
            <person name="Steczkiewicz K."/>
            <person name="Masonjones S."/>
            <person name="Liao H.L."/>
            <person name="Gajdeczka M.T."/>
            <person name="Anike F."/>
            <person name="Vuek A."/>
            <person name="Anishchenko I.M."/>
            <person name="Voigt K."/>
            <person name="de Hoog G.S."/>
            <person name="Smith M.E."/>
            <person name="Heitman J."/>
            <person name="Vilgalys R."/>
            <person name="Stajich J.E."/>
        </authorList>
    </citation>
    <scope>NUCLEOTIDE SEQUENCE [LARGE SCALE GENOMIC DNA]</scope>
    <source>
        <strain evidence="9 10">LSU 92-RS-03</strain>
    </source>
</reference>
<keyword evidence="4 5" id="KW-0413">Isomerase</keyword>
<dbReference type="AlphaFoldDB" id="A0A367KW06"/>
<keyword evidence="6" id="KW-1133">Transmembrane helix</keyword>
<dbReference type="PROSITE" id="PS50059">
    <property type="entry name" value="FKBP_PPIASE"/>
    <property type="match status" value="1"/>
</dbReference>
<dbReference type="Proteomes" id="UP000253551">
    <property type="component" value="Unassembled WGS sequence"/>
</dbReference>
<proteinExistence type="predicted"/>
<organism evidence="9 10">
    <name type="scientific">Rhizopus stolonifer</name>
    <name type="common">Rhizopus nigricans</name>
    <dbReference type="NCBI Taxonomy" id="4846"/>
    <lineage>
        <taxon>Eukaryota</taxon>
        <taxon>Fungi</taxon>
        <taxon>Fungi incertae sedis</taxon>
        <taxon>Mucoromycota</taxon>
        <taxon>Mucoromycotina</taxon>
        <taxon>Mucoromycetes</taxon>
        <taxon>Mucorales</taxon>
        <taxon>Mucorineae</taxon>
        <taxon>Rhizopodaceae</taxon>
        <taxon>Rhizopus</taxon>
    </lineage>
</organism>
<dbReference type="Pfam" id="PF00254">
    <property type="entry name" value="FKBP_C"/>
    <property type="match status" value="1"/>
</dbReference>
<dbReference type="GO" id="GO:0003755">
    <property type="term" value="F:peptidyl-prolyl cis-trans isomerase activity"/>
    <property type="evidence" value="ECO:0007669"/>
    <property type="project" value="UniProtKB-KW"/>
</dbReference>
<gene>
    <name evidence="9" type="primary">FPR2</name>
    <name evidence="9" type="ORF">CU098_013701</name>
</gene>
<keyword evidence="10" id="KW-1185">Reference proteome</keyword>
<evidence type="ECO:0000256" key="4">
    <source>
        <dbReference type="ARBA" id="ARBA00023235"/>
    </source>
</evidence>
<evidence type="ECO:0000256" key="7">
    <source>
        <dbReference type="SAM" id="SignalP"/>
    </source>
</evidence>
<comment type="catalytic activity">
    <reaction evidence="1 5">
        <text>[protein]-peptidylproline (omega=180) = [protein]-peptidylproline (omega=0)</text>
        <dbReference type="Rhea" id="RHEA:16237"/>
        <dbReference type="Rhea" id="RHEA-COMP:10747"/>
        <dbReference type="Rhea" id="RHEA-COMP:10748"/>
        <dbReference type="ChEBI" id="CHEBI:83833"/>
        <dbReference type="ChEBI" id="CHEBI:83834"/>
        <dbReference type="EC" id="5.2.1.8"/>
    </reaction>
</comment>